<feature type="transmembrane region" description="Helical" evidence="1">
    <location>
        <begin position="37"/>
        <end position="55"/>
    </location>
</feature>
<dbReference type="EMBL" id="FQYX01000002">
    <property type="protein sequence ID" value="SHI42164.1"/>
    <property type="molecule type" value="Genomic_DNA"/>
</dbReference>
<keyword evidence="1" id="KW-0472">Membrane</keyword>
<dbReference type="STRING" id="558155.SAMN04487911_10222"/>
<feature type="transmembrane region" description="Helical" evidence="1">
    <location>
        <begin position="158"/>
        <end position="181"/>
    </location>
</feature>
<feature type="transmembrane region" description="Helical" evidence="1">
    <location>
        <begin position="228"/>
        <end position="250"/>
    </location>
</feature>
<protein>
    <submittedName>
        <fullName evidence="2">Solute carrier family 10 (Sodium/bile acid cotransporter), member 7</fullName>
    </submittedName>
</protein>
<dbReference type="Pfam" id="PF13593">
    <property type="entry name" value="SBF_like"/>
    <property type="match status" value="1"/>
</dbReference>
<dbReference type="PANTHER" id="PTHR18640">
    <property type="entry name" value="SOLUTE CARRIER FAMILY 10 MEMBER 7"/>
    <property type="match status" value="1"/>
</dbReference>
<dbReference type="GO" id="GO:0005886">
    <property type="term" value="C:plasma membrane"/>
    <property type="evidence" value="ECO:0007669"/>
    <property type="project" value="TreeGrafter"/>
</dbReference>
<evidence type="ECO:0000313" key="3">
    <source>
        <dbReference type="Proteomes" id="UP000184231"/>
    </source>
</evidence>
<keyword evidence="1" id="KW-1133">Transmembrane helix</keyword>
<keyword evidence="3" id="KW-1185">Reference proteome</keyword>
<feature type="transmembrane region" description="Helical" evidence="1">
    <location>
        <begin position="202"/>
        <end position="222"/>
    </location>
</feature>
<keyword evidence="1" id="KW-0812">Transmembrane</keyword>
<proteinExistence type="predicted"/>
<dbReference type="AlphaFoldDB" id="A0A1M6B083"/>
<dbReference type="RefSeq" id="WP_245795497.1">
    <property type="nucleotide sequence ID" value="NZ_FQYX01000002.1"/>
</dbReference>
<evidence type="ECO:0000313" key="2">
    <source>
        <dbReference type="EMBL" id="SHI42164.1"/>
    </source>
</evidence>
<feature type="transmembrane region" description="Helical" evidence="1">
    <location>
        <begin position="98"/>
        <end position="122"/>
    </location>
</feature>
<dbReference type="InterPro" id="IPR038770">
    <property type="entry name" value="Na+/solute_symporter_sf"/>
</dbReference>
<feature type="transmembrane region" description="Helical" evidence="1">
    <location>
        <begin position="129"/>
        <end position="152"/>
    </location>
</feature>
<dbReference type="PIRSF" id="PIRSF026166">
    <property type="entry name" value="UCP026166"/>
    <property type="match status" value="1"/>
</dbReference>
<gene>
    <name evidence="2" type="ORF">SAMN04487911_10222</name>
</gene>
<name>A0A1M6B083_9FLAO</name>
<feature type="transmembrane region" description="Helical" evidence="1">
    <location>
        <begin position="67"/>
        <end position="86"/>
    </location>
</feature>
<accession>A0A1M6B083</accession>
<dbReference type="Proteomes" id="UP000184231">
    <property type="component" value="Unassembled WGS sequence"/>
</dbReference>
<evidence type="ECO:0000256" key="1">
    <source>
        <dbReference type="SAM" id="Phobius"/>
    </source>
</evidence>
<dbReference type="InterPro" id="IPR016833">
    <property type="entry name" value="Put_Na-Bile_cotransptr"/>
</dbReference>
<reference evidence="2 3" key="1">
    <citation type="submission" date="2016-11" db="EMBL/GenBank/DDBJ databases">
        <authorList>
            <person name="Jaros S."/>
            <person name="Januszkiewicz K."/>
            <person name="Wedrychowicz H."/>
        </authorList>
    </citation>
    <scope>NUCLEOTIDE SEQUENCE [LARGE SCALE GENOMIC DNA]</scope>
    <source>
        <strain evidence="2 3">CGMCC 1.8863</strain>
    </source>
</reference>
<organism evidence="2 3">
    <name type="scientific">Arenibacter nanhaiticus</name>
    <dbReference type="NCBI Taxonomy" id="558155"/>
    <lineage>
        <taxon>Bacteria</taxon>
        <taxon>Pseudomonadati</taxon>
        <taxon>Bacteroidota</taxon>
        <taxon>Flavobacteriia</taxon>
        <taxon>Flavobacteriales</taxon>
        <taxon>Flavobacteriaceae</taxon>
        <taxon>Arenibacter</taxon>
    </lineage>
</organism>
<dbReference type="Gene3D" id="1.20.1530.20">
    <property type="match status" value="1"/>
</dbReference>
<dbReference type="PANTHER" id="PTHR18640:SF5">
    <property type="entry name" value="SODIUM_BILE ACID COTRANSPORTER 7"/>
    <property type="match status" value="1"/>
</dbReference>
<sequence length="323" mass="35340">MLQKQIKFNGFILALLTAIPVAYVWPTGANSLHLNKVTDVGIGLIFFFYGLKLSMHTFRAGVSNYKLHLLIHLSTFIIFPLLILPFKSLMVGESAELLWIGMFFLSVLPSTVSSSVVMVSLAKGNIPAAIFNASLSGLLGVALTPLWLGLVIDDAQGVSAMSVITKLMLQIVFPLTLGFLLHGQFGHLALKNSKLIANFDKTIIVLIVYTSFCLSFLANLFSGLNLTVLVLLCLAILMLFFFMLFLINTISNKLGFSTEDRITAIFCGSKKSLVHGSVMAKIMFGHSANASIYILPVMLYHISQLLIVAYVAQKLGKRSLKTT</sequence>
<feature type="transmembrane region" description="Helical" evidence="1">
    <location>
        <begin position="290"/>
        <end position="312"/>
    </location>
</feature>
<feature type="transmembrane region" description="Helical" evidence="1">
    <location>
        <begin position="7"/>
        <end position="25"/>
    </location>
</feature>